<evidence type="ECO:0000259" key="5">
    <source>
        <dbReference type="Pfam" id="PF00732"/>
    </source>
</evidence>
<gene>
    <name evidence="7" type="ORF">SBA5_200042</name>
</gene>
<dbReference type="Pfam" id="PF00732">
    <property type="entry name" value="GMC_oxred_N"/>
    <property type="match status" value="1"/>
</dbReference>
<evidence type="ECO:0000256" key="1">
    <source>
        <dbReference type="ARBA" id="ARBA00010790"/>
    </source>
</evidence>
<comment type="similarity">
    <text evidence="1">Belongs to the GMC oxidoreductase family.</text>
</comment>
<evidence type="ECO:0000256" key="2">
    <source>
        <dbReference type="ARBA" id="ARBA00022630"/>
    </source>
</evidence>
<dbReference type="AlphaFoldDB" id="A0A2N9L794"/>
<dbReference type="Proteomes" id="UP000239735">
    <property type="component" value="Unassembled WGS sequence"/>
</dbReference>
<proteinExistence type="inferred from homology"/>
<feature type="domain" description="Glucose-methanol-choline oxidoreductase C-terminal" evidence="6">
    <location>
        <begin position="307"/>
        <end position="428"/>
    </location>
</feature>
<evidence type="ECO:0000313" key="7">
    <source>
        <dbReference type="EMBL" id="SPE19130.1"/>
    </source>
</evidence>
<evidence type="ECO:0000313" key="8">
    <source>
        <dbReference type="Proteomes" id="UP000239735"/>
    </source>
</evidence>
<evidence type="ECO:0000256" key="3">
    <source>
        <dbReference type="ARBA" id="ARBA00022827"/>
    </source>
</evidence>
<protein>
    <submittedName>
        <fullName evidence="7">Glucose-methanol-choline oxidoreductase</fullName>
    </submittedName>
</protein>
<dbReference type="InterPro" id="IPR000172">
    <property type="entry name" value="GMC_OxRdtase_N"/>
</dbReference>
<accession>A0A2N9L794</accession>
<dbReference type="InterPro" id="IPR036188">
    <property type="entry name" value="FAD/NAD-bd_sf"/>
</dbReference>
<evidence type="ECO:0000256" key="4">
    <source>
        <dbReference type="ARBA" id="ARBA00023002"/>
    </source>
</evidence>
<name>A0A2N9L794_9BACT</name>
<evidence type="ECO:0000259" key="6">
    <source>
        <dbReference type="Pfam" id="PF05199"/>
    </source>
</evidence>
<dbReference type="Gene3D" id="3.50.50.60">
    <property type="entry name" value="FAD/NAD(P)-binding domain"/>
    <property type="match status" value="2"/>
</dbReference>
<dbReference type="PANTHER" id="PTHR46056">
    <property type="entry name" value="LONG-CHAIN-ALCOHOL OXIDASE"/>
    <property type="match status" value="1"/>
</dbReference>
<dbReference type="Pfam" id="PF05199">
    <property type="entry name" value="GMC_oxred_C"/>
    <property type="match status" value="1"/>
</dbReference>
<dbReference type="SUPFAM" id="SSF54373">
    <property type="entry name" value="FAD-linked reductases, C-terminal domain"/>
    <property type="match status" value="1"/>
</dbReference>
<feature type="domain" description="Glucose-methanol-choline oxidoreductase N-terminal" evidence="5">
    <location>
        <begin position="30"/>
        <end position="218"/>
    </location>
</feature>
<keyword evidence="2" id="KW-0285">Flavoprotein</keyword>
<dbReference type="EMBL" id="OKRB01000076">
    <property type="protein sequence ID" value="SPE19130.1"/>
    <property type="molecule type" value="Genomic_DNA"/>
</dbReference>
<keyword evidence="3" id="KW-0274">FAD</keyword>
<sequence>MAWRYLPQDFRMRSTYGVPRGSSLEDWPISYDDLEPFYDKAEYEIGVSGDYSGTPFHGPRRRPLPMPPLPPNREFQILWPAARRLGLHPFHIPMARNSVPYNGRGACMRCRWCVGFACEVDAKNGSQNTVIPIALATGNCELRTECMAKEILTDDRGHARGVTYFDARGRLQEQSCDFVVVSACAIESARLLLNSKSRLFPNGLGNRYDQVGRNLQGHHYTGAVGFFGFDTYDDVGPGASIAITDYNHGTTGLCGGGLLANEFIRLPIQMIDRLPPTVSRWGMGHKQAMRAYFKRNIMIFGPTQQIPAADARVTLDPSVKDKWGMPVARISGNVHPHTFEIGEKQAQRAEAWLKEAGAISTFHFAGRPQIVSAGQHQAGTCRMGTDPKVSVVDRDCRIHDVDNVFVIDSSVHVTNGGFNPALTIMAVAYMASAALVRNWKGTGFR</sequence>
<dbReference type="GO" id="GO:0050660">
    <property type="term" value="F:flavin adenine dinucleotide binding"/>
    <property type="evidence" value="ECO:0007669"/>
    <property type="project" value="InterPro"/>
</dbReference>
<organism evidence="7 8">
    <name type="scientific">Candidatus Sulfuritelmatomonas gaucii</name>
    <dbReference type="NCBI Taxonomy" id="2043161"/>
    <lineage>
        <taxon>Bacteria</taxon>
        <taxon>Pseudomonadati</taxon>
        <taxon>Acidobacteriota</taxon>
        <taxon>Terriglobia</taxon>
        <taxon>Terriglobales</taxon>
        <taxon>Acidobacteriaceae</taxon>
        <taxon>Candidatus Sulfuritelmatomonas</taxon>
    </lineage>
</organism>
<dbReference type="SUPFAM" id="SSF51905">
    <property type="entry name" value="FAD/NAD(P)-binding domain"/>
    <property type="match status" value="1"/>
</dbReference>
<dbReference type="PANTHER" id="PTHR46056:SF12">
    <property type="entry name" value="LONG-CHAIN-ALCOHOL OXIDASE"/>
    <property type="match status" value="1"/>
</dbReference>
<dbReference type="GO" id="GO:0016614">
    <property type="term" value="F:oxidoreductase activity, acting on CH-OH group of donors"/>
    <property type="evidence" value="ECO:0007669"/>
    <property type="project" value="InterPro"/>
</dbReference>
<reference evidence="8" key="1">
    <citation type="submission" date="2018-02" db="EMBL/GenBank/DDBJ databases">
        <authorList>
            <person name="Hausmann B."/>
        </authorList>
    </citation>
    <scope>NUCLEOTIDE SEQUENCE [LARGE SCALE GENOMIC DNA]</scope>
    <source>
        <strain evidence="8">Peat soil MAG SbA5</strain>
    </source>
</reference>
<dbReference type="InterPro" id="IPR007867">
    <property type="entry name" value="GMC_OxRtase_C"/>
</dbReference>
<keyword evidence="4" id="KW-0560">Oxidoreductase</keyword>